<dbReference type="EMBL" id="KE651167">
    <property type="protein sequence ID" value="EEB09033.1"/>
    <property type="molecule type" value="Genomic_DNA"/>
</dbReference>
<keyword evidence="4" id="KW-1185">Reference proteome</keyword>
<dbReference type="JaponicusDB" id="SJAG_04207">
    <property type="gene designation" value="mrpl50"/>
</dbReference>
<organism evidence="2 4">
    <name type="scientific">Schizosaccharomyces japonicus (strain yFS275 / FY16936)</name>
    <name type="common">Fission yeast</name>
    <dbReference type="NCBI Taxonomy" id="402676"/>
    <lineage>
        <taxon>Eukaryota</taxon>
        <taxon>Fungi</taxon>
        <taxon>Dikarya</taxon>
        <taxon>Ascomycota</taxon>
        <taxon>Taphrinomycotina</taxon>
        <taxon>Schizosaccharomycetes</taxon>
        <taxon>Schizosaccharomycetales</taxon>
        <taxon>Schizosaccharomycetaceae</taxon>
        <taxon>Schizosaccharomyces</taxon>
    </lineage>
</organism>
<evidence type="ECO:0000313" key="4">
    <source>
        <dbReference type="Proteomes" id="UP000001744"/>
    </source>
</evidence>
<feature type="region of interest" description="Disordered" evidence="1">
    <location>
        <begin position="42"/>
        <end position="63"/>
    </location>
</feature>
<evidence type="ECO:0000313" key="2">
    <source>
        <dbReference type="EMBL" id="EEB09033.1"/>
    </source>
</evidence>
<proteinExistence type="predicted"/>
<sequence>MRRVFHTSAKQSGWFQGLFKRAKQSKPKNVHETDIYDHLPILPAKPSTSAPTRPSRVKLPTFASKPKNKSETLDILNKVAAEHAPRLNEPFRNAQAQFSAVKFAYRLTGHRVPDSHLPSIASWADLISCYRNTVNYGDTTLRARRTWTPTWSAPNVIFHDQS</sequence>
<dbReference type="GeneID" id="7050602"/>
<gene>
    <name evidence="3" type="primary">mrpl50</name>
    <name evidence="2" type="ORF">SJAG_04207</name>
</gene>
<evidence type="ECO:0000256" key="1">
    <source>
        <dbReference type="SAM" id="MobiDB-lite"/>
    </source>
</evidence>
<dbReference type="AlphaFoldDB" id="B6K679"/>
<name>B6K679_SCHJY</name>
<dbReference type="VEuPathDB" id="FungiDB:SJAG_04207"/>
<evidence type="ECO:0000313" key="3">
    <source>
        <dbReference type="JaponicusDB" id="SJAG_04207"/>
    </source>
</evidence>
<reference evidence="2 4" key="1">
    <citation type="journal article" date="2011" name="Science">
        <title>Comparative functional genomics of the fission yeasts.</title>
        <authorList>
            <person name="Rhind N."/>
            <person name="Chen Z."/>
            <person name="Yassour M."/>
            <person name="Thompson D.A."/>
            <person name="Haas B.J."/>
            <person name="Habib N."/>
            <person name="Wapinski I."/>
            <person name="Roy S."/>
            <person name="Lin M.F."/>
            <person name="Heiman D.I."/>
            <person name="Young S.K."/>
            <person name="Furuya K."/>
            <person name="Guo Y."/>
            <person name="Pidoux A."/>
            <person name="Chen H.M."/>
            <person name="Robbertse B."/>
            <person name="Goldberg J.M."/>
            <person name="Aoki K."/>
            <person name="Bayne E.H."/>
            <person name="Berlin A.M."/>
            <person name="Desjardins C.A."/>
            <person name="Dobbs E."/>
            <person name="Dukaj L."/>
            <person name="Fan L."/>
            <person name="FitzGerald M.G."/>
            <person name="French C."/>
            <person name="Gujja S."/>
            <person name="Hansen K."/>
            <person name="Keifenheim D."/>
            <person name="Levin J.Z."/>
            <person name="Mosher R.A."/>
            <person name="Mueller C.A."/>
            <person name="Pfiffner J."/>
            <person name="Priest M."/>
            <person name="Russ C."/>
            <person name="Smialowska A."/>
            <person name="Swoboda P."/>
            <person name="Sykes S.M."/>
            <person name="Vaughn M."/>
            <person name="Vengrova S."/>
            <person name="Yoder R."/>
            <person name="Zeng Q."/>
            <person name="Allshire R."/>
            <person name="Baulcombe D."/>
            <person name="Birren B.W."/>
            <person name="Brown W."/>
            <person name="Ekwall K."/>
            <person name="Kellis M."/>
            <person name="Leatherwood J."/>
            <person name="Levin H."/>
            <person name="Margalit H."/>
            <person name="Martienssen R."/>
            <person name="Nieduszynski C.A."/>
            <person name="Spatafora J.W."/>
            <person name="Friedman N."/>
            <person name="Dalgaard J.Z."/>
            <person name="Baumann P."/>
            <person name="Niki H."/>
            <person name="Regev A."/>
            <person name="Nusbaum C."/>
        </authorList>
    </citation>
    <scope>NUCLEOTIDE SEQUENCE [LARGE SCALE GENOMIC DNA]</scope>
    <source>
        <strain evidence="4">yFS275 / FY16936</strain>
    </source>
</reference>
<dbReference type="Proteomes" id="UP000001744">
    <property type="component" value="Unassembled WGS sequence"/>
</dbReference>
<accession>B6K679</accession>
<protein>
    <submittedName>
        <fullName evidence="2">Uncharacterized protein</fullName>
    </submittedName>
</protein>
<dbReference type="OMA" id="STRSWFH"/>
<dbReference type="RefSeq" id="XP_002175326.1">
    <property type="nucleotide sequence ID" value="XM_002175290.1"/>
</dbReference>
<dbReference type="HOGENOM" id="CLU_1636368_0_0_1"/>